<evidence type="ECO:0000313" key="2">
    <source>
        <dbReference type="EMBL" id="KGE73351.1"/>
    </source>
</evidence>
<dbReference type="RefSeq" id="WP_037546263.1">
    <property type="nucleotide sequence ID" value="NZ_JNUP01000031.1"/>
</dbReference>
<name>A0A098R0T9_9SPIO</name>
<accession>A0A098R0T9</accession>
<keyword evidence="3" id="KW-1185">Reference proteome</keyword>
<feature type="signal peptide" evidence="1">
    <location>
        <begin position="1"/>
        <end position="22"/>
    </location>
</feature>
<gene>
    <name evidence="2" type="ORF">DC28_04305</name>
</gene>
<dbReference type="Proteomes" id="UP000029692">
    <property type="component" value="Unassembled WGS sequence"/>
</dbReference>
<proteinExistence type="predicted"/>
<evidence type="ECO:0000313" key="3">
    <source>
        <dbReference type="Proteomes" id="UP000029692"/>
    </source>
</evidence>
<organism evidence="2 3">
    <name type="scientific">Spirochaeta lutea</name>
    <dbReference type="NCBI Taxonomy" id="1480694"/>
    <lineage>
        <taxon>Bacteria</taxon>
        <taxon>Pseudomonadati</taxon>
        <taxon>Spirochaetota</taxon>
        <taxon>Spirochaetia</taxon>
        <taxon>Spirochaetales</taxon>
        <taxon>Spirochaetaceae</taxon>
        <taxon>Spirochaeta</taxon>
    </lineage>
</organism>
<protein>
    <submittedName>
        <fullName evidence="2">Uncharacterized protein</fullName>
    </submittedName>
</protein>
<evidence type="ECO:0000256" key="1">
    <source>
        <dbReference type="SAM" id="SignalP"/>
    </source>
</evidence>
<comment type="caution">
    <text evidence="2">The sequence shown here is derived from an EMBL/GenBank/DDBJ whole genome shotgun (WGS) entry which is preliminary data.</text>
</comment>
<feature type="chain" id="PRO_5001946500" evidence="1">
    <location>
        <begin position="23"/>
        <end position="461"/>
    </location>
</feature>
<dbReference type="eggNOG" id="ENOG5033UPB">
    <property type="taxonomic scope" value="Bacteria"/>
</dbReference>
<sequence>MRNTLVGLLSCLLLISGAMVWAQEFSEKQDLAIFNLNYYGAPVSNDVPSLSIKSEGKGGSFSLELKGSGSEQTDRIFQQAVGSIDASLREVFIELGRFNVIGLPQRLSSSDVQAFIDGIQEIKESNTEIPEEVRLGQVAFTEAQFNRLVGSFIVVIPSVTQYSQILEEDGDYKTSISTSFSFINVQEYKNFASFTIETTGYDENAFDSMKSAVDSIPGQLEFQIRSVPEFQIKTAIIEVLGGRVYLEFGRNMGLQLGDEYRVLRYRDVAGYNAEDPVALLVIEEIQENFSGAKIIYAKTPLVPGDQLREIPRMGVTLEPYFNVVVASPTEDGFLGFVGLRTAISRGFFGLRPAAGLEFVLGNVGSIRGLMGSLWAGGEYSLYLGRLRPHISAGVGVTGFFDPTGESDPLLSHLYLNLKARVGFLVTDSVEIIAEGGYVHNLSFGSYGSFGGILAGLSVLLK</sequence>
<dbReference type="OrthoDB" id="354626at2"/>
<reference evidence="2 3" key="1">
    <citation type="submission" date="2014-05" db="EMBL/GenBank/DDBJ databases">
        <title>De novo Genome Sequence of Spirocheata sp.</title>
        <authorList>
            <person name="Shivani Y."/>
            <person name="Subhash Y."/>
            <person name="Tushar L."/>
            <person name="Sasikala C."/>
            <person name="Ramana C.V."/>
        </authorList>
    </citation>
    <scope>NUCLEOTIDE SEQUENCE [LARGE SCALE GENOMIC DNA]</scope>
    <source>
        <strain evidence="2 3">JC230</strain>
    </source>
</reference>
<keyword evidence="1" id="KW-0732">Signal</keyword>
<dbReference type="AlphaFoldDB" id="A0A098R0T9"/>
<dbReference type="EMBL" id="JNUP01000031">
    <property type="protein sequence ID" value="KGE73351.1"/>
    <property type="molecule type" value="Genomic_DNA"/>
</dbReference>